<dbReference type="Proteomes" id="UP000019402">
    <property type="component" value="Unassembled WGS sequence"/>
</dbReference>
<keyword evidence="2" id="KW-1185">Reference proteome</keyword>
<dbReference type="STRING" id="869213.GCA_000517085_00043"/>
<proteinExistence type="predicted"/>
<reference evidence="1 2" key="1">
    <citation type="journal article" date="2014" name="Genome Announc.">
        <title>Draft Genome Sequence of Cytophaga fermentans JCM 21142T, a Facultative Anaerobe Isolated from Marine Mud.</title>
        <authorList>
            <person name="Starns D."/>
            <person name="Oshima K."/>
            <person name="Suda W."/>
            <person name="Iino T."/>
            <person name="Yuki M."/>
            <person name="Inoue J."/>
            <person name="Kitamura K."/>
            <person name="Iida T."/>
            <person name="Darby A."/>
            <person name="Hattori M."/>
            <person name="Ohkuma M."/>
        </authorList>
    </citation>
    <scope>NUCLEOTIDE SEQUENCE [LARGE SCALE GENOMIC DNA]</scope>
    <source>
        <strain evidence="1 2">JCM 21142</strain>
    </source>
</reference>
<dbReference type="RefSeq" id="WP_027470161.1">
    <property type="nucleotide sequence ID" value="NZ_BAMD01000052.1"/>
</dbReference>
<gene>
    <name evidence="1" type="ORF">JCM21142_93384</name>
</gene>
<evidence type="ECO:0000313" key="2">
    <source>
        <dbReference type="Proteomes" id="UP000019402"/>
    </source>
</evidence>
<dbReference type="EMBL" id="BAMD01000052">
    <property type="protein sequence ID" value="GAF04670.1"/>
    <property type="molecule type" value="Genomic_DNA"/>
</dbReference>
<name>W7Y180_9BACT</name>
<organism evidence="1 2">
    <name type="scientific">Saccharicrinis fermentans DSM 9555 = JCM 21142</name>
    <dbReference type="NCBI Taxonomy" id="869213"/>
    <lineage>
        <taxon>Bacteria</taxon>
        <taxon>Pseudomonadati</taxon>
        <taxon>Bacteroidota</taxon>
        <taxon>Bacteroidia</taxon>
        <taxon>Marinilabiliales</taxon>
        <taxon>Marinilabiliaceae</taxon>
        <taxon>Saccharicrinis</taxon>
    </lineage>
</organism>
<evidence type="ECO:0008006" key="3">
    <source>
        <dbReference type="Google" id="ProtNLM"/>
    </source>
</evidence>
<evidence type="ECO:0000313" key="1">
    <source>
        <dbReference type="EMBL" id="GAF04670.1"/>
    </source>
</evidence>
<comment type="caution">
    <text evidence="1">The sequence shown here is derived from an EMBL/GenBank/DDBJ whole genome shotgun (WGS) entry which is preliminary data.</text>
</comment>
<accession>W7Y180</accession>
<protein>
    <recommendedName>
        <fullName evidence="3">DUF2249 domain-containing protein</fullName>
    </recommendedName>
</protein>
<dbReference type="AlphaFoldDB" id="W7Y180"/>
<sequence>MAITLNVLDVRKFDLQFAFCELQNRLAQIDNKNSLWLINDREPIEWYTYLRGNDFNSQTFMISHDEYRIFISRN</sequence>